<protein>
    <submittedName>
        <fullName evidence="2">Uncharacterized protein</fullName>
    </submittedName>
</protein>
<sequence length="118" mass="13497">MGMMKIFILLFFLLLFFVVTVPNRSEYEGGANKWYGGGGVSGVRSASRKVDWKALMYNWFVPCLVYIWLPKHHSEHVTMMKNVTKPPNAPKYQITDHMSTSVDRAGSFLKDVDGPRRP</sequence>
<feature type="signal peptide" evidence="1">
    <location>
        <begin position="1"/>
        <end position="22"/>
    </location>
</feature>
<dbReference type="EMBL" id="GEDC01005482">
    <property type="protein sequence ID" value="JAS31816.1"/>
    <property type="molecule type" value="Transcribed_RNA"/>
</dbReference>
<name>A0A1B6CIJ0_9HEMI</name>
<keyword evidence="1" id="KW-0732">Signal</keyword>
<dbReference type="EMBL" id="GEDC01013631">
    <property type="protein sequence ID" value="JAS23667.1"/>
    <property type="molecule type" value="Transcribed_RNA"/>
</dbReference>
<dbReference type="AlphaFoldDB" id="A0A1B6CIJ0"/>
<reference evidence="2" key="1">
    <citation type="submission" date="2015-12" db="EMBL/GenBank/DDBJ databases">
        <title>De novo transcriptome assembly of four potential Pierce s Disease insect vectors from Arizona vineyards.</title>
        <authorList>
            <person name="Tassone E.E."/>
        </authorList>
    </citation>
    <scope>NUCLEOTIDE SEQUENCE</scope>
</reference>
<evidence type="ECO:0000313" key="2">
    <source>
        <dbReference type="EMBL" id="JAS13237.1"/>
    </source>
</evidence>
<feature type="chain" id="PRO_5008580414" evidence="1">
    <location>
        <begin position="23"/>
        <end position="118"/>
    </location>
</feature>
<gene>
    <name evidence="3" type="ORF">g.43915</name>
    <name evidence="4" type="ORF">g.43923</name>
    <name evidence="2" type="ORF">g.43929</name>
</gene>
<organism evidence="2">
    <name type="scientific">Clastoptera arizonana</name>
    <name type="common">Arizona spittle bug</name>
    <dbReference type="NCBI Taxonomy" id="38151"/>
    <lineage>
        <taxon>Eukaryota</taxon>
        <taxon>Metazoa</taxon>
        <taxon>Ecdysozoa</taxon>
        <taxon>Arthropoda</taxon>
        <taxon>Hexapoda</taxon>
        <taxon>Insecta</taxon>
        <taxon>Pterygota</taxon>
        <taxon>Neoptera</taxon>
        <taxon>Paraneoptera</taxon>
        <taxon>Hemiptera</taxon>
        <taxon>Auchenorrhyncha</taxon>
        <taxon>Cercopoidea</taxon>
        <taxon>Clastopteridae</taxon>
        <taxon>Clastoptera</taxon>
    </lineage>
</organism>
<evidence type="ECO:0000256" key="1">
    <source>
        <dbReference type="SAM" id="SignalP"/>
    </source>
</evidence>
<accession>A0A1B6CIJ0</accession>
<evidence type="ECO:0000313" key="4">
    <source>
        <dbReference type="EMBL" id="JAS31816.1"/>
    </source>
</evidence>
<evidence type="ECO:0000313" key="3">
    <source>
        <dbReference type="EMBL" id="JAS23667.1"/>
    </source>
</evidence>
<dbReference type="EMBL" id="GEDC01024061">
    <property type="protein sequence ID" value="JAS13237.1"/>
    <property type="molecule type" value="Transcribed_RNA"/>
</dbReference>
<proteinExistence type="predicted"/>